<evidence type="ECO:0000313" key="2">
    <source>
        <dbReference type="Proteomes" id="UP001446871"/>
    </source>
</evidence>
<protein>
    <recommendedName>
        <fullName evidence="3">Secreted protein</fullName>
    </recommendedName>
</protein>
<dbReference type="Proteomes" id="UP001446871">
    <property type="component" value="Unassembled WGS sequence"/>
</dbReference>
<keyword evidence="2" id="KW-1185">Reference proteome</keyword>
<sequence>MKRQLLPPSMATLCLMPLETSKIARRAFATSRGLEHRAWSSGTKTPFIIWFAIREKGDADRAPPHTLISAFICWSDGSASSGNSNSRHNAERIPAAIISECISAIAEQSAMTLSPETDCVISSNALL</sequence>
<reference evidence="1 2" key="1">
    <citation type="submission" date="2023-01" db="EMBL/GenBank/DDBJ databases">
        <title>Analysis of 21 Apiospora genomes using comparative genomics revels a genus with tremendous synthesis potential of carbohydrate active enzymes and secondary metabolites.</title>
        <authorList>
            <person name="Sorensen T."/>
        </authorList>
    </citation>
    <scope>NUCLEOTIDE SEQUENCE [LARGE SCALE GENOMIC DNA]</scope>
    <source>
        <strain evidence="1 2">CBS 83171</strain>
    </source>
</reference>
<evidence type="ECO:0000313" key="1">
    <source>
        <dbReference type="EMBL" id="KAK8057499.1"/>
    </source>
</evidence>
<organism evidence="1 2">
    <name type="scientific">Apiospora saccharicola</name>
    <dbReference type="NCBI Taxonomy" id="335842"/>
    <lineage>
        <taxon>Eukaryota</taxon>
        <taxon>Fungi</taxon>
        <taxon>Dikarya</taxon>
        <taxon>Ascomycota</taxon>
        <taxon>Pezizomycotina</taxon>
        <taxon>Sordariomycetes</taxon>
        <taxon>Xylariomycetidae</taxon>
        <taxon>Amphisphaeriales</taxon>
        <taxon>Apiosporaceae</taxon>
        <taxon>Apiospora</taxon>
    </lineage>
</organism>
<evidence type="ECO:0008006" key="3">
    <source>
        <dbReference type="Google" id="ProtNLM"/>
    </source>
</evidence>
<proteinExistence type="predicted"/>
<dbReference type="EMBL" id="JAQQWM010000007">
    <property type="protein sequence ID" value="KAK8057499.1"/>
    <property type="molecule type" value="Genomic_DNA"/>
</dbReference>
<name>A0ABR1UI04_9PEZI</name>
<comment type="caution">
    <text evidence="1">The sequence shown here is derived from an EMBL/GenBank/DDBJ whole genome shotgun (WGS) entry which is preliminary data.</text>
</comment>
<gene>
    <name evidence="1" type="ORF">PG996_011436</name>
</gene>
<accession>A0ABR1UI04</accession>